<name>J3MMU5_ORYBR</name>
<reference evidence="1" key="1">
    <citation type="journal article" date="2013" name="Nat. Commun.">
        <title>Whole-genome sequencing of Oryza brachyantha reveals mechanisms underlying Oryza genome evolution.</title>
        <authorList>
            <person name="Chen J."/>
            <person name="Huang Q."/>
            <person name="Gao D."/>
            <person name="Wang J."/>
            <person name="Lang Y."/>
            <person name="Liu T."/>
            <person name="Li B."/>
            <person name="Bai Z."/>
            <person name="Luis Goicoechea J."/>
            <person name="Liang C."/>
            <person name="Chen C."/>
            <person name="Zhang W."/>
            <person name="Sun S."/>
            <person name="Liao Y."/>
            <person name="Zhang X."/>
            <person name="Yang L."/>
            <person name="Song C."/>
            <person name="Wang M."/>
            <person name="Shi J."/>
            <person name="Liu G."/>
            <person name="Liu J."/>
            <person name="Zhou H."/>
            <person name="Zhou W."/>
            <person name="Yu Q."/>
            <person name="An N."/>
            <person name="Chen Y."/>
            <person name="Cai Q."/>
            <person name="Wang B."/>
            <person name="Liu B."/>
            <person name="Min J."/>
            <person name="Huang Y."/>
            <person name="Wu H."/>
            <person name="Li Z."/>
            <person name="Zhang Y."/>
            <person name="Yin Y."/>
            <person name="Song W."/>
            <person name="Jiang J."/>
            <person name="Jackson S.A."/>
            <person name="Wing R.A."/>
            <person name="Wang J."/>
            <person name="Chen M."/>
        </authorList>
    </citation>
    <scope>NUCLEOTIDE SEQUENCE [LARGE SCALE GENOMIC DNA]</scope>
    <source>
        <strain evidence="1">cv. IRGC 101232</strain>
    </source>
</reference>
<dbReference type="Gramene" id="OB07G27270.1">
    <property type="protein sequence ID" value="OB07G27270.1"/>
    <property type="gene ID" value="OB07G27270"/>
</dbReference>
<dbReference type="HOGENOM" id="CLU_1328170_0_0_1"/>
<accession>J3MMU5</accession>
<reference evidence="1" key="2">
    <citation type="submission" date="2013-04" db="UniProtKB">
        <authorList>
            <consortium name="EnsemblPlants"/>
        </authorList>
    </citation>
    <scope>IDENTIFICATION</scope>
</reference>
<organism evidence="1">
    <name type="scientific">Oryza brachyantha</name>
    <name type="common">malo sina</name>
    <dbReference type="NCBI Taxonomy" id="4533"/>
    <lineage>
        <taxon>Eukaryota</taxon>
        <taxon>Viridiplantae</taxon>
        <taxon>Streptophyta</taxon>
        <taxon>Embryophyta</taxon>
        <taxon>Tracheophyta</taxon>
        <taxon>Spermatophyta</taxon>
        <taxon>Magnoliopsida</taxon>
        <taxon>Liliopsida</taxon>
        <taxon>Poales</taxon>
        <taxon>Poaceae</taxon>
        <taxon>BOP clade</taxon>
        <taxon>Oryzoideae</taxon>
        <taxon>Oryzeae</taxon>
        <taxon>Oryzinae</taxon>
        <taxon>Oryza</taxon>
    </lineage>
</organism>
<keyword evidence="2" id="KW-1185">Reference proteome</keyword>
<protein>
    <submittedName>
        <fullName evidence="1">Uncharacterized protein</fullName>
    </submittedName>
</protein>
<dbReference type="Proteomes" id="UP000006038">
    <property type="component" value="Chromosome 7"/>
</dbReference>
<proteinExistence type="predicted"/>
<dbReference type="EnsemblPlants" id="OB07G27270.1">
    <property type="protein sequence ID" value="OB07G27270.1"/>
    <property type="gene ID" value="OB07G27270"/>
</dbReference>
<evidence type="ECO:0000313" key="1">
    <source>
        <dbReference type="EnsemblPlants" id="OB07G27270.1"/>
    </source>
</evidence>
<evidence type="ECO:0000313" key="2">
    <source>
        <dbReference type="Proteomes" id="UP000006038"/>
    </source>
</evidence>
<sequence>MDLGAFLRTTAPALPPAPLLGRSGNRPMLVSVGPDAGGHAAAGRRALLCLSCNYRRGDGVKAKCSKYEGQDDPFLAEADIGGMVNALAVHYGSVLSRMGPGPALSEQEEQIRQELLTVVEDSVELAKKVITTLKPEPNSPEFVELFKLTADLVRIAQTCKHGYAPIGHALHVISDLDALRRQEVVFWVLESVLKSVKNDIERMISDH</sequence>
<dbReference type="AlphaFoldDB" id="J3MMU5"/>